<comment type="caution">
    <text evidence="1">The sequence shown here is derived from an EMBL/GenBank/DDBJ whole genome shotgun (WGS) entry which is preliminary data.</text>
</comment>
<dbReference type="Proteomes" id="UP000188268">
    <property type="component" value="Unassembled WGS sequence"/>
</dbReference>
<dbReference type="AlphaFoldDB" id="A0A1R3GAF2"/>
<accession>A0A1R3GAF2</accession>
<name>A0A1R3GAF2_COCAP</name>
<keyword evidence="2" id="KW-1185">Reference proteome</keyword>
<gene>
    <name evidence="1" type="ORF">CCACVL1_27402</name>
</gene>
<sequence>MVNKYGLNEAVVKKLLELGTLIF</sequence>
<dbReference type="EMBL" id="AWWV01014777">
    <property type="protein sequence ID" value="OMO55072.1"/>
    <property type="molecule type" value="Genomic_DNA"/>
</dbReference>
<dbReference type="Gramene" id="OMO55072">
    <property type="protein sequence ID" value="OMO55072"/>
    <property type="gene ID" value="CCACVL1_27402"/>
</dbReference>
<proteinExistence type="predicted"/>
<reference evidence="1 2" key="1">
    <citation type="submission" date="2013-09" db="EMBL/GenBank/DDBJ databases">
        <title>Corchorus capsularis genome sequencing.</title>
        <authorList>
            <person name="Alam M."/>
            <person name="Haque M.S."/>
            <person name="Islam M.S."/>
            <person name="Emdad E.M."/>
            <person name="Islam M.M."/>
            <person name="Ahmed B."/>
            <person name="Halim A."/>
            <person name="Hossen Q.M.M."/>
            <person name="Hossain M.Z."/>
            <person name="Ahmed R."/>
            <person name="Khan M.M."/>
            <person name="Islam R."/>
            <person name="Rashid M.M."/>
            <person name="Khan S.A."/>
            <person name="Rahman M.S."/>
            <person name="Alam M."/>
        </authorList>
    </citation>
    <scope>NUCLEOTIDE SEQUENCE [LARGE SCALE GENOMIC DNA]</scope>
    <source>
        <strain evidence="2">cv. CVL-1</strain>
        <tissue evidence="1">Whole seedling</tissue>
    </source>
</reference>
<evidence type="ECO:0000313" key="2">
    <source>
        <dbReference type="Proteomes" id="UP000188268"/>
    </source>
</evidence>
<organism evidence="1 2">
    <name type="scientific">Corchorus capsularis</name>
    <name type="common">Jute</name>
    <dbReference type="NCBI Taxonomy" id="210143"/>
    <lineage>
        <taxon>Eukaryota</taxon>
        <taxon>Viridiplantae</taxon>
        <taxon>Streptophyta</taxon>
        <taxon>Embryophyta</taxon>
        <taxon>Tracheophyta</taxon>
        <taxon>Spermatophyta</taxon>
        <taxon>Magnoliopsida</taxon>
        <taxon>eudicotyledons</taxon>
        <taxon>Gunneridae</taxon>
        <taxon>Pentapetalae</taxon>
        <taxon>rosids</taxon>
        <taxon>malvids</taxon>
        <taxon>Malvales</taxon>
        <taxon>Malvaceae</taxon>
        <taxon>Grewioideae</taxon>
        <taxon>Apeibeae</taxon>
        <taxon>Corchorus</taxon>
    </lineage>
</organism>
<protein>
    <submittedName>
        <fullName evidence="1">Uncharacterized protein</fullName>
    </submittedName>
</protein>
<evidence type="ECO:0000313" key="1">
    <source>
        <dbReference type="EMBL" id="OMO55072.1"/>
    </source>
</evidence>